<gene>
    <name evidence="1" type="ORF">HLA91_10640</name>
</gene>
<sequence length="47" mass="5148">MTLAEWAPWQPDHYAEAAIFETLDAFCDWAEDRSSLSVTSGPGESTG</sequence>
<proteinExistence type="predicted"/>
<organism evidence="1 2">
    <name type="scientific">Brevibacterium luteolum</name>
    <dbReference type="NCBI Taxonomy" id="199591"/>
    <lineage>
        <taxon>Bacteria</taxon>
        <taxon>Bacillati</taxon>
        <taxon>Actinomycetota</taxon>
        <taxon>Actinomycetes</taxon>
        <taxon>Micrococcales</taxon>
        <taxon>Brevibacteriaceae</taxon>
        <taxon>Brevibacterium</taxon>
    </lineage>
</organism>
<name>A0A849ASM2_9MICO</name>
<accession>A0A849ASM2</accession>
<comment type="caution">
    <text evidence="1">The sequence shown here is derived from an EMBL/GenBank/DDBJ whole genome shotgun (WGS) entry which is preliminary data.</text>
</comment>
<dbReference type="AlphaFoldDB" id="A0A849ASM2"/>
<reference evidence="1 2" key="1">
    <citation type="submission" date="2020-05" db="EMBL/GenBank/DDBJ databases">
        <title>MicrobeNet Type strains.</title>
        <authorList>
            <person name="Nicholson A.C."/>
        </authorList>
    </citation>
    <scope>NUCLEOTIDE SEQUENCE [LARGE SCALE GENOMIC DNA]</scope>
    <source>
        <strain evidence="1 2">CCUG 46604</strain>
    </source>
</reference>
<evidence type="ECO:0000313" key="2">
    <source>
        <dbReference type="Proteomes" id="UP000549517"/>
    </source>
</evidence>
<protein>
    <submittedName>
        <fullName evidence="1">Uncharacterized protein</fullName>
    </submittedName>
</protein>
<dbReference type="Proteomes" id="UP000549517">
    <property type="component" value="Unassembled WGS sequence"/>
</dbReference>
<dbReference type="RefSeq" id="WP_170274646.1">
    <property type="nucleotide sequence ID" value="NZ_BAAAKH010000005.1"/>
</dbReference>
<dbReference type="EMBL" id="JABEMC010000007">
    <property type="protein sequence ID" value="NNG79819.1"/>
    <property type="molecule type" value="Genomic_DNA"/>
</dbReference>
<evidence type="ECO:0000313" key="1">
    <source>
        <dbReference type="EMBL" id="NNG79819.1"/>
    </source>
</evidence>